<dbReference type="Gene3D" id="3.90.76.10">
    <property type="entry name" value="Dipeptide-binding Protein, Domain 1"/>
    <property type="match status" value="1"/>
</dbReference>
<sequence>MIFTWGGTEVRKFLISFLFLSLIFALVACGGEEESSDAEGSSESQGGEASVSVDASLNVAYPTNLQTLDPHLTTNQSTRDVSRQIYEQLLTLNENYEVVPSLAESYEVSEDGLVYTFHLREGVTFHNGEEMQAEDVVASMEKWMETSTQGKANLTGAEFVEVDPYTVELHIDQASLIIPYVLADTAPFPAIVPKESVESAVETGLTEYIGTGPFQLEEWNVDQYIHLTRFDEYQSREEESSGLAGKKEALVKDIYFRIVTDPSTRVAGVSTGEYDIAMDIPLDSAEQLSSSAGVDPVYSDGGISTYVFNNKAGAFADAALRQAFNTALNAQEAMTAAYTNEEFFKLDSGLALPSQVNWHSEAGRENYNQGDIEKAKQLVEESSYSGEELTILTTKDYQDHYNLAVVAQQVLEAIGVKAKLDVYDWPTFQEIRTEPTNYDMFAMTFAVRPTLHQYPFLDSKAEYPGWTDSEEIDHLLDEITEQKNFEDAKPLVDELQQVVWDYLPVAKVGNQQDLVAVSDKVKGYTDLIGPIFWNVSKSE</sequence>
<name>A0A494ZS35_9BACI</name>
<dbReference type="PANTHER" id="PTHR30290:SF38">
    <property type="entry name" value="D,D-DIPEPTIDE-BINDING PERIPLASMIC PROTEIN DDPA-RELATED"/>
    <property type="match status" value="1"/>
</dbReference>
<dbReference type="InterPro" id="IPR030678">
    <property type="entry name" value="Peptide/Ni-bd"/>
</dbReference>
<dbReference type="InterPro" id="IPR000914">
    <property type="entry name" value="SBP_5_dom"/>
</dbReference>
<gene>
    <name evidence="3" type="ORF">D8M06_18525</name>
</gene>
<reference evidence="3 4" key="1">
    <citation type="journal article" date="2016" name="Int. J. Syst. Evol. Microbiol.">
        <title>Oceanobacillus halophilus sp. nov., a novel moderately halophilic bacterium from a hypersaline lake.</title>
        <authorList>
            <person name="Amoozegar M.A."/>
            <person name="Bagheri M."/>
            <person name="Makhdoumi A."/>
            <person name="Nikou M.M."/>
            <person name="Fazeli S.A.S."/>
            <person name="Schumann P."/>
            <person name="Sproer C."/>
            <person name="Sanchez-Porro C."/>
            <person name="Ventosa A."/>
        </authorList>
    </citation>
    <scope>NUCLEOTIDE SEQUENCE [LARGE SCALE GENOMIC DNA]</scope>
    <source>
        <strain evidence="3 4">DSM 23996</strain>
    </source>
</reference>
<dbReference type="AlphaFoldDB" id="A0A494ZS35"/>
<evidence type="ECO:0000313" key="3">
    <source>
        <dbReference type="EMBL" id="RKQ28667.1"/>
    </source>
</evidence>
<evidence type="ECO:0000313" key="4">
    <source>
        <dbReference type="Proteomes" id="UP000269301"/>
    </source>
</evidence>
<keyword evidence="1" id="KW-0732">Signal</keyword>
<dbReference type="PIRSF" id="PIRSF002741">
    <property type="entry name" value="MppA"/>
    <property type="match status" value="1"/>
</dbReference>
<dbReference type="OrthoDB" id="9796817at2"/>
<dbReference type="PANTHER" id="PTHR30290">
    <property type="entry name" value="PERIPLASMIC BINDING COMPONENT OF ABC TRANSPORTER"/>
    <property type="match status" value="1"/>
</dbReference>
<dbReference type="InterPro" id="IPR039424">
    <property type="entry name" value="SBP_5"/>
</dbReference>
<dbReference type="GO" id="GO:0042597">
    <property type="term" value="C:periplasmic space"/>
    <property type="evidence" value="ECO:0007669"/>
    <property type="project" value="UniProtKB-ARBA"/>
</dbReference>
<dbReference type="GO" id="GO:0015833">
    <property type="term" value="P:peptide transport"/>
    <property type="evidence" value="ECO:0007669"/>
    <property type="project" value="TreeGrafter"/>
</dbReference>
<dbReference type="EMBL" id="RBZP01000028">
    <property type="protein sequence ID" value="RKQ28667.1"/>
    <property type="molecule type" value="Genomic_DNA"/>
</dbReference>
<proteinExistence type="predicted"/>
<feature type="domain" description="Solute-binding protein family 5" evidence="2">
    <location>
        <begin position="97"/>
        <end position="446"/>
    </location>
</feature>
<evidence type="ECO:0000256" key="1">
    <source>
        <dbReference type="ARBA" id="ARBA00022729"/>
    </source>
</evidence>
<protein>
    <submittedName>
        <fullName evidence="3">ABC transporter substrate-binding protein</fullName>
    </submittedName>
</protein>
<dbReference type="Gene3D" id="3.40.190.10">
    <property type="entry name" value="Periplasmic binding protein-like II"/>
    <property type="match status" value="1"/>
</dbReference>
<organism evidence="3 4">
    <name type="scientific">Oceanobacillus halophilus</name>
    <dbReference type="NCBI Taxonomy" id="930130"/>
    <lineage>
        <taxon>Bacteria</taxon>
        <taxon>Bacillati</taxon>
        <taxon>Bacillota</taxon>
        <taxon>Bacilli</taxon>
        <taxon>Bacillales</taxon>
        <taxon>Bacillaceae</taxon>
        <taxon>Oceanobacillus</taxon>
    </lineage>
</organism>
<dbReference type="Pfam" id="PF00496">
    <property type="entry name" value="SBP_bac_5"/>
    <property type="match status" value="1"/>
</dbReference>
<evidence type="ECO:0000259" key="2">
    <source>
        <dbReference type="Pfam" id="PF00496"/>
    </source>
</evidence>
<comment type="caution">
    <text evidence="3">The sequence shown here is derived from an EMBL/GenBank/DDBJ whole genome shotgun (WGS) entry which is preliminary data.</text>
</comment>
<dbReference type="GO" id="GO:0043190">
    <property type="term" value="C:ATP-binding cassette (ABC) transporter complex"/>
    <property type="evidence" value="ECO:0007669"/>
    <property type="project" value="InterPro"/>
</dbReference>
<dbReference type="Gene3D" id="3.10.105.10">
    <property type="entry name" value="Dipeptide-binding Protein, Domain 3"/>
    <property type="match status" value="1"/>
</dbReference>
<accession>A0A494ZS35</accession>
<dbReference type="CDD" id="cd08502">
    <property type="entry name" value="PBP2_NikA_DppA_OppA_like_16"/>
    <property type="match status" value="1"/>
</dbReference>
<dbReference type="Proteomes" id="UP000269301">
    <property type="component" value="Unassembled WGS sequence"/>
</dbReference>
<keyword evidence="4" id="KW-1185">Reference proteome</keyword>
<dbReference type="GO" id="GO:1904680">
    <property type="term" value="F:peptide transmembrane transporter activity"/>
    <property type="evidence" value="ECO:0007669"/>
    <property type="project" value="TreeGrafter"/>
</dbReference>
<dbReference type="SUPFAM" id="SSF53850">
    <property type="entry name" value="Periplasmic binding protein-like II"/>
    <property type="match status" value="1"/>
</dbReference>